<feature type="domain" description="Carrier" evidence="1">
    <location>
        <begin position="11"/>
        <end position="90"/>
    </location>
</feature>
<accession>A0A6M4WMY9</accession>
<dbReference type="Pfam" id="PF00550">
    <property type="entry name" value="PP-binding"/>
    <property type="match status" value="1"/>
</dbReference>
<proteinExistence type="predicted"/>
<dbReference type="PROSITE" id="PS50075">
    <property type="entry name" value="CARRIER"/>
    <property type="match status" value="1"/>
</dbReference>
<protein>
    <submittedName>
        <fullName evidence="2">Acyl carrier protein</fullName>
    </submittedName>
</protein>
<sequence>MTVGSGETLDETLEATLKEILVEDLFLDVPTERIGDDDGLQDVLGLDSLGFVELRAQCEQRFGVSITDAEFTPLHFHSVRTVANLVRTLRTGAAGEHLAVPQ</sequence>
<dbReference type="Proteomes" id="UP000502665">
    <property type="component" value="Chromosome"/>
</dbReference>
<name>A0A6M4WMY9_9ACTN</name>
<dbReference type="InterPro" id="IPR036736">
    <property type="entry name" value="ACP-like_sf"/>
</dbReference>
<dbReference type="RefSeq" id="WP_171397065.1">
    <property type="nucleotide sequence ID" value="NZ_CP049838.1"/>
</dbReference>
<dbReference type="InterPro" id="IPR009081">
    <property type="entry name" value="PP-bd_ACP"/>
</dbReference>
<dbReference type="EMBL" id="CP049838">
    <property type="protein sequence ID" value="QJT01498.1"/>
    <property type="molecule type" value="Genomic_DNA"/>
</dbReference>
<dbReference type="Gene3D" id="1.10.1200.10">
    <property type="entry name" value="ACP-like"/>
    <property type="match status" value="1"/>
</dbReference>
<evidence type="ECO:0000313" key="2">
    <source>
        <dbReference type="EMBL" id="QJT01498.1"/>
    </source>
</evidence>
<organism evidence="2 3">
    <name type="scientific">Streptomyces asoensis</name>
    <dbReference type="NCBI Taxonomy" id="249586"/>
    <lineage>
        <taxon>Bacteria</taxon>
        <taxon>Bacillati</taxon>
        <taxon>Actinomycetota</taxon>
        <taxon>Actinomycetes</taxon>
        <taxon>Kitasatosporales</taxon>
        <taxon>Streptomycetaceae</taxon>
        <taxon>Streptomyces</taxon>
    </lineage>
</organism>
<dbReference type="SUPFAM" id="SSF47336">
    <property type="entry name" value="ACP-like"/>
    <property type="match status" value="1"/>
</dbReference>
<reference evidence="2" key="1">
    <citation type="submission" date="2020-03" db="EMBL/GenBank/DDBJ databases">
        <title>Molecular networking-based the target discovery of potent antiproliferative macrolactams: 5/6/7/16 polycyclic ansamycins and glycosylated trienomycin from Streptomyces cacaoi subsp. asoensis.</title>
        <authorList>
            <person name="Liu L.-L."/>
        </authorList>
    </citation>
    <scope>NUCLEOTIDE SEQUENCE [LARGE SCALE GENOMIC DNA]</scope>
    <source>
        <strain evidence="2">H2S5</strain>
    </source>
</reference>
<keyword evidence="3" id="KW-1185">Reference proteome</keyword>
<gene>
    <name evidence="2" type="ORF">G9272_15165</name>
</gene>
<evidence type="ECO:0000259" key="1">
    <source>
        <dbReference type="PROSITE" id="PS50075"/>
    </source>
</evidence>
<dbReference type="AlphaFoldDB" id="A0A6M4WMY9"/>
<evidence type="ECO:0000313" key="3">
    <source>
        <dbReference type="Proteomes" id="UP000502665"/>
    </source>
</evidence>